<dbReference type="Proteomes" id="UP000218890">
    <property type="component" value="Chromosome"/>
</dbReference>
<dbReference type="InterPro" id="IPR025587">
    <property type="entry name" value="DUF4351"/>
</dbReference>
<protein>
    <recommendedName>
        <fullName evidence="1">DUF4351 domain-containing protein</fullName>
    </recommendedName>
</protein>
<dbReference type="AlphaFoldDB" id="A0A0X8X7I7"/>
<dbReference type="PANTHER" id="PTHR35586">
    <property type="entry name" value="SLL1691 PROTEIN"/>
    <property type="match status" value="1"/>
</dbReference>
<reference evidence="2" key="1">
    <citation type="submission" date="2016-02" db="EMBL/GenBank/DDBJ databases">
        <title>Halorhodospira halochloris DSM-1059 complete genome, version 2.</title>
        <authorList>
            <person name="Tsukatani Y."/>
        </authorList>
    </citation>
    <scope>NUCLEOTIDE SEQUENCE</scope>
    <source>
        <strain evidence="2">DSM 1059</strain>
    </source>
</reference>
<organism evidence="2 3">
    <name type="scientific">Halorhodospira halochloris</name>
    <name type="common">Ectothiorhodospira halochloris</name>
    <dbReference type="NCBI Taxonomy" id="1052"/>
    <lineage>
        <taxon>Bacteria</taxon>
        <taxon>Pseudomonadati</taxon>
        <taxon>Pseudomonadota</taxon>
        <taxon>Gammaproteobacteria</taxon>
        <taxon>Chromatiales</taxon>
        <taxon>Ectothiorhodospiraceae</taxon>
        <taxon>Halorhodospira</taxon>
    </lineage>
</organism>
<dbReference type="EMBL" id="AP017372">
    <property type="protein sequence ID" value="BAU57005.2"/>
    <property type="molecule type" value="Genomic_DNA"/>
</dbReference>
<evidence type="ECO:0000259" key="1">
    <source>
        <dbReference type="Pfam" id="PF14261"/>
    </source>
</evidence>
<name>A0A0X8X7I7_HALHR</name>
<evidence type="ECO:0000313" key="2">
    <source>
        <dbReference type="EMBL" id="BAU57005.2"/>
    </source>
</evidence>
<keyword evidence="3" id="KW-1185">Reference proteome</keyword>
<dbReference type="PANTHER" id="PTHR35586:SF1">
    <property type="entry name" value="SLL1691 PROTEIN"/>
    <property type="match status" value="1"/>
</dbReference>
<evidence type="ECO:0000313" key="3">
    <source>
        <dbReference type="Proteomes" id="UP000218890"/>
    </source>
</evidence>
<dbReference type="KEGG" id="hhk:HH1059_03280"/>
<feature type="domain" description="DUF4351" evidence="1">
    <location>
        <begin position="286"/>
        <end position="341"/>
    </location>
</feature>
<sequence>MILIGLAWTGTSFEMTQTSHTDSEKSDYDSPWKEALEYYLEHAMALLFPQIHEQIDWSKGSHFRDKELQQIIRDADSGRRYADKLVEVYADDGKPTWILLHVEVQGEPEKKFAERMFTYHYRLYDRYQRDIVSVAVLTDTSPSFRSDTYRYERLGCRLEFSFPVAKLLDWQQRWAELEADLNPFACVVLAQLAAKNEHDPHQRKEVKLGLTRMLLERGYSKDETKELMRLIDWLIQLPEDLEEAFITEAHELEEDYQMPYVTSFERAGIKKGRQEGRQEGLQEGRQEGRQEHAAETLLRLIERKFGPTTKEASRARVEHAEFEELEMWLDRILDAERIEDVFADD</sequence>
<dbReference type="Pfam" id="PF14261">
    <property type="entry name" value="DUF4351"/>
    <property type="match status" value="1"/>
</dbReference>
<accession>A0A0X8X7I7</accession>
<gene>
    <name evidence="2" type="ORF">HH1059_03280</name>
</gene>
<proteinExistence type="predicted"/>